<reference evidence="1 2" key="1">
    <citation type="journal article" date="2016" name="Mol. Biol. Evol.">
        <title>Comparative Genomics of Early-Diverging Mushroom-Forming Fungi Provides Insights into the Origins of Lignocellulose Decay Capabilities.</title>
        <authorList>
            <person name="Nagy L.G."/>
            <person name="Riley R."/>
            <person name="Tritt A."/>
            <person name="Adam C."/>
            <person name="Daum C."/>
            <person name="Floudas D."/>
            <person name="Sun H."/>
            <person name="Yadav J.S."/>
            <person name="Pangilinan J."/>
            <person name="Larsson K.H."/>
            <person name="Matsuura K."/>
            <person name="Barry K."/>
            <person name="Labutti K."/>
            <person name="Kuo R."/>
            <person name="Ohm R.A."/>
            <person name="Bhattacharya S.S."/>
            <person name="Shirouzu T."/>
            <person name="Yoshinaga Y."/>
            <person name="Martin F.M."/>
            <person name="Grigoriev I.V."/>
            <person name="Hibbett D.S."/>
        </authorList>
    </citation>
    <scope>NUCLEOTIDE SEQUENCE [LARGE SCALE GENOMIC DNA]</scope>
    <source>
        <strain evidence="1 2">HHB9708</strain>
    </source>
</reference>
<evidence type="ECO:0000313" key="2">
    <source>
        <dbReference type="Proteomes" id="UP000076722"/>
    </source>
</evidence>
<protein>
    <submittedName>
        <fullName evidence="1">Uncharacterized protein</fullName>
    </submittedName>
</protein>
<proteinExistence type="predicted"/>
<organism evidence="1 2">
    <name type="scientific">Sistotremastrum niveocremeum HHB9708</name>
    <dbReference type="NCBI Taxonomy" id="1314777"/>
    <lineage>
        <taxon>Eukaryota</taxon>
        <taxon>Fungi</taxon>
        <taxon>Dikarya</taxon>
        <taxon>Basidiomycota</taxon>
        <taxon>Agaricomycotina</taxon>
        <taxon>Agaricomycetes</taxon>
        <taxon>Sistotremastrales</taxon>
        <taxon>Sistotremastraceae</taxon>
        <taxon>Sertulicium</taxon>
        <taxon>Sertulicium niveocremeum</taxon>
    </lineage>
</organism>
<gene>
    <name evidence="1" type="ORF">SISNIDRAFT_301156</name>
</gene>
<keyword evidence="2" id="KW-1185">Reference proteome</keyword>
<dbReference type="Proteomes" id="UP000076722">
    <property type="component" value="Unassembled WGS sequence"/>
</dbReference>
<evidence type="ECO:0000313" key="1">
    <source>
        <dbReference type="EMBL" id="KZS87526.1"/>
    </source>
</evidence>
<sequence length="112" mass="12577">MTRVVQAHISFTCTAQVGARQLSGWEGLGLPGMSDSARPHVLGTINGDCAVSVSSNSNHREHVMQWRDARNKDISQDRGTFEHRILMLFALLSTGNLHDLPFGLRFDFRDRR</sequence>
<dbReference type="AlphaFoldDB" id="A0A164NAS9"/>
<dbReference type="EMBL" id="KV419448">
    <property type="protein sequence ID" value="KZS87526.1"/>
    <property type="molecule type" value="Genomic_DNA"/>
</dbReference>
<accession>A0A164NAS9</accession>
<name>A0A164NAS9_9AGAM</name>